<evidence type="ECO:0000259" key="1">
    <source>
        <dbReference type="Pfam" id="PF01656"/>
    </source>
</evidence>
<organism evidence="2 3">
    <name type="scientific">Candidatus Thiomargarita nelsonii</name>
    <dbReference type="NCBI Taxonomy" id="1003181"/>
    <lineage>
        <taxon>Bacteria</taxon>
        <taxon>Pseudomonadati</taxon>
        <taxon>Pseudomonadota</taxon>
        <taxon>Gammaproteobacteria</taxon>
        <taxon>Thiotrichales</taxon>
        <taxon>Thiotrichaceae</taxon>
        <taxon>Thiomargarita</taxon>
    </lineage>
</organism>
<dbReference type="EMBL" id="JSZA02000012">
    <property type="protein sequence ID" value="KHD07570.1"/>
    <property type="molecule type" value="Genomic_DNA"/>
</dbReference>
<dbReference type="SUPFAM" id="SSF52540">
    <property type="entry name" value="P-loop containing nucleoside triphosphate hydrolases"/>
    <property type="match status" value="1"/>
</dbReference>
<reference evidence="2 3" key="1">
    <citation type="journal article" date="2016" name="Front. Microbiol.">
        <title>Single-Cell (Meta-)Genomics of a Dimorphic Candidatus Thiomargarita nelsonii Reveals Genomic Plasticity.</title>
        <authorList>
            <person name="Flood B.E."/>
            <person name="Fliss P."/>
            <person name="Jones D.S."/>
            <person name="Dick G.J."/>
            <person name="Jain S."/>
            <person name="Kaster A.K."/>
            <person name="Winkel M."/>
            <person name="Mussmann M."/>
            <person name="Bailey J."/>
        </authorList>
    </citation>
    <scope>NUCLEOTIDE SEQUENCE [LARGE SCALE GENOMIC DNA]</scope>
    <source>
        <strain evidence="2">Hydrate Ridge</strain>
    </source>
</reference>
<evidence type="ECO:0000313" key="2">
    <source>
        <dbReference type="EMBL" id="KHD07570.1"/>
    </source>
</evidence>
<dbReference type="InterPro" id="IPR027417">
    <property type="entry name" value="P-loop_NTPase"/>
</dbReference>
<comment type="caution">
    <text evidence="2">The sequence shown here is derived from an EMBL/GenBank/DDBJ whole genome shotgun (WGS) entry which is preliminary data.</text>
</comment>
<dbReference type="AlphaFoldDB" id="A0A0A6P9W6"/>
<gene>
    <name evidence="2" type="ORF">PN36_04450</name>
</gene>
<protein>
    <recommendedName>
        <fullName evidence="1">CobQ/CobB/MinD/ParA nucleotide binding domain-containing protein</fullName>
    </recommendedName>
</protein>
<dbReference type="InterPro" id="IPR002586">
    <property type="entry name" value="CobQ/CobB/MinD/ParA_Nub-bd_dom"/>
</dbReference>
<dbReference type="CDD" id="cd02042">
    <property type="entry name" value="ParAB_family"/>
    <property type="match status" value="1"/>
</dbReference>
<feature type="domain" description="CobQ/CobB/MinD/ParA nucleotide binding" evidence="1">
    <location>
        <begin position="5"/>
        <end position="138"/>
    </location>
</feature>
<evidence type="ECO:0000313" key="3">
    <source>
        <dbReference type="Proteomes" id="UP000030428"/>
    </source>
</evidence>
<name>A0A0A6P9W6_9GAMM</name>
<keyword evidence="3" id="KW-1185">Reference proteome</keyword>
<dbReference type="Gene3D" id="3.40.50.300">
    <property type="entry name" value="P-loop containing nucleotide triphosphate hydrolases"/>
    <property type="match status" value="1"/>
</dbReference>
<dbReference type="Pfam" id="PF01656">
    <property type="entry name" value="CbiA"/>
    <property type="match status" value="1"/>
</dbReference>
<dbReference type="Proteomes" id="UP000030428">
    <property type="component" value="Unassembled WGS sequence"/>
</dbReference>
<accession>A0A0A6P9W6</accession>
<sequence length="216" mass="24585">MILCTHNNGGVGKTTLAIHIAGILTTQLSRTLLIDCDDQADSWQFYAGSVPKENEFKKINNRLSIRENRKREKVGKGDLEAYDNIILDIDSPLYNTVQTIAQNDPGFVFIPINASQKYKALRNLYRPLSTIAMLETKNSYSPQVIIVPLGVKQDAVLDEFEKIADKPKNCCVAPTMRNIPMFMSKAVYEKRQYVWDSNKTCEDIKDYFSSLLDDYM</sequence>
<proteinExistence type="predicted"/>